<organism evidence="1 2">
    <name type="scientific">Agrobacterium tumefaciens</name>
    <dbReference type="NCBI Taxonomy" id="358"/>
    <lineage>
        <taxon>Bacteria</taxon>
        <taxon>Pseudomonadati</taxon>
        <taxon>Pseudomonadota</taxon>
        <taxon>Alphaproteobacteria</taxon>
        <taxon>Hyphomicrobiales</taxon>
        <taxon>Rhizobiaceae</taxon>
        <taxon>Rhizobium/Agrobacterium group</taxon>
        <taxon>Agrobacterium</taxon>
        <taxon>Agrobacterium tumefaciens complex</taxon>
    </lineage>
</organism>
<dbReference type="RefSeq" id="WP_137088057.1">
    <property type="nucleotide sequence ID" value="NZ_CP039909.1"/>
</dbReference>
<reference evidence="1 2" key="1">
    <citation type="submission" date="2019-04" db="EMBL/GenBank/DDBJ databases">
        <title>Complete genome sequence of Agrobacterium tumefaciens CFBP6624.</title>
        <authorList>
            <person name="Haryono M."/>
            <person name="Lin Y.-C."/>
            <person name="Lai E.-M."/>
            <person name="Kuo C.-H."/>
        </authorList>
    </citation>
    <scope>NUCLEOTIDE SEQUENCE [LARGE SCALE GENOMIC DNA]</scope>
    <source>
        <strain evidence="1 2">CFBP6624</strain>
        <plasmid evidence="2">patcfbp6624</plasmid>
    </source>
</reference>
<gene>
    <name evidence="1" type="ORF">CFBP6624_24795</name>
</gene>
<name>A0AAE6BTU2_AGRTU</name>
<dbReference type="Proteomes" id="UP000298646">
    <property type="component" value="Plasmid pAtCFBP6624"/>
</dbReference>
<evidence type="ECO:0000313" key="2">
    <source>
        <dbReference type="Proteomes" id="UP000298646"/>
    </source>
</evidence>
<protein>
    <submittedName>
        <fullName evidence="1">Uncharacterized protein</fullName>
    </submittedName>
</protein>
<proteinExistence type="predicted"/>
<evidence type="ECO:0000313" key="1">
    <source>
        <dbReference type="EMBL" id="QCM03449.1"/>
    </source>
</evidence>
<keyword evidence="1" id="KW-0614">Plasmid</keyword>
<dbReference type="AlphaFoldDB" id="A0AAE6BTU2"/>
<accession>A0AAE6BTU2</accession>
<dbReference type="EMBL" id="CP039909">
    <property type="protein sequence ID" value="QCM03449.1"/>
    <property type="molecule type" value="Genomic_DNA"/>
</dbReference>
<sequence>MAKLRKTRAARKTEALRATLWPDLDKSLLWNSYSDDGYTPVPRTMPIVMSIIDDLTKGKPASTTFLELWCRAFNEMYVSLGAAASLATHSGYSGIRAVRMWQDRIELLDELGFIRTKNGSAGRFSHAVVLNPHKVIRKLFEDGHQGVSKEKYDALVERATEVGSDDFKPIEVEEEDAA</sequence>
<geneLocation type="plasmid" evidence="2">
    <name>patcfbp6624</name>
</geneLocation>